<dbReference type="EMBL" id="RBVX01000173">
    <property type="protein sequence ID" value="RSL28760.1"/>
    <property type="molecule type" value="Genomic_DNA"/>
</dbReference>
<proteinExistence type="predicted"/>
<dbReference type="RefSeq" id="WP_125563722.1">
    <property type="nucleotide sequence ID" value="NZ_RBVX01000173.1"/>
</dbReference>
<sequence length="75" mass="8910">MLGLLIRTKEAQELEYIIKRELEQLLMDFEDERIEETVKQAMEEKYKIVFGLYRRIASPGDCSKYVRSFKGGFTQ</sequence>
<evidence type="ECO:0000313" key="1">
    <source>
        <dbReference type="EMBL" id="RSL28760.1"/>
    </source>
</evidence>
<dbReference type="AlphaFoldDB" id="A0A3R9QEF8"/>
<accession>A0A3R9QEF8</accession>
<dbReference type="OrthoDB" id="2971867at2"/>
<comment type="caution">
    <text evidence="1">The sequence shown here is derived from an EMBL/GenBank/DDBJ whole genome shotgun (WGS) entry which is preliminary data.</text>
</comment>
<protein>
    <submittedName>
        <fullName evidence="1">Uncharacterized protein</fullName>
    </submittedName>
</protein>
<dbReference type="Proteomes" id="UP000275076">
    <property type="component" value="Unassembled WGS sequence"/>
</dbReference>
<organism evidence="1 2">
    <name type="scientific">Salibacterium salarium</name>
    <dbReference type="NCBI Taxonomy" id="284579"/>
    <lineage>
        <taxon>Bacteria</taxon>
        <taxon>Bacillati</taxon>
        <taxon>Bacillota</taxon>
        <taxon>Bacilli</taxon>
        <taxon>Bacillales</taxon>
        <taxon>Bacillaceae</taxon>
    </lineage>
</organism>
<gene>
    <name evidence="1" type="ORF">D7Z54_34775</name>
</gene>
<reference evidence="1 2" key="1">
    <citation type="submission" date="2018-10" db="EMBL/GenBank/DDBJ databases">
        <title>Draft genome sequence of Bacillus salarius IM0101, isolated from a hypersaline soil in Inner Mongolia, China.</title>
        <authorList>
            <person name="Yamprayoonswat W."/>
            <person name="Boonvisut S."/>
            <person name="Jumpathong W."/>
            <person name="Sittihan S."/>
            <person name="Ruangsuj P."/>
            <person name="Wanthongcharoen S."/>
            <person name="Thongpramul N."/>
            <person name="Pimmason S."/>
            <person name="Yu B."/>
            <person name="Yasawong M."/>
        </authorList>
    </citation>
    <scope>NUCLEOTIDE SEQUENCE [LARGE SCALE GENOMIC DNA]</scope>
    <source>
        <strain evidence="1 2">IM0101</strain>
    </source>
</reference>
<keyword evidence="2" id="KW-1185">Reference proteome</keyword>
<name>A0A3R9QEF8_9BACI</name>
<evidence type="ECO:0000313" key="2">
    <source>
        <dbReference type="Proteomes" id="UP000275076"/>
    </source>
</evidence>